<proteinExistence type="predicted"/>
<accession>A0A8J5IE31</accession>
<keyword evidence="2 4" id="KW-0863">Zinc-finger</keyword>
<keyword evidence="1" id="KW-0479">Metal-binding</keyword>
<feature type="domain" description="RING-type" evidence="6">
    <location>
        <begin position="241"/>
        <end position="276"/>
    </location>
</feature>
<name>A0A8J5IE31_ZINOF</name>
<dbReference type="GO" id="GO:0008270">
    <property type="term" value="F:zinc ion binding"/>
    <property type="evidence" value="ECO:0007669"/>
    <property type="project" value="UniProtKB-KW"/>
</dbReference>
<dbReference type="Pfam" id="PF13920">
    <property type="entry name" value="zf-C3HC4_3"/>
    <property type="match status" value="1"/>
</dbReference>
<evidence type="ECO:0000259" key="6">
    <source>
        <dbReference type="PROSITE" id="PS50089"/>
    </source>
</evidence>
<evidence type="ECO:0000256" key="4">
    <source>
        <dbReference type="PROSITE-ProRule" id="PRU00175"/>
    </source>
</evidence>
<organism evidence="7 8">
    <name type="scientific">Zingiber officinale</name>
    <name type="common">Ginger</name>
    <name type="synonym">Amomum zingiber</name>
    <dbReference type="NCBI Taxonomy" id="94328"/>
    <lineage>
        <taxon>Eukaryota</taxon>
        <taxon>Viridiplantae</taxon>
        <taxon>Streptophyta</taxon>
        <taxon>Embryophyta</taxon>
        <taxon>Tracheophyta</taxon>
        <taxon>Spermatophyta</taxon>
        <taxon>Magnoliopsida</taxon>
        <taxon>Liliopsida</taxon>
        <taxon>Zingiberales</taxon>
        <taxon>Zingiberaceae</taxon>
        <taxon>Zingiber</taxon>
    </lineage>
</organism>
<dbReference type="PANTHER" id="PTHR42647:SF12">
    <property type="entry name" value="BOI-RELATED E3 UBIQUITIN-PROTEIN LIGASE 2-RELATED"/>
    <property type="match status" value="1"/>
</dbReference>
<dbReference type="PANTHER" id="PTHR42647">
    <property type="entry name" value="SBP (S-RIBONUCLEASE BINDING PROTEIN) FAMILY PROTEIN"/>
    <property type="match status" value="1"/>
</dbReference>
<evidence type="ECO:0000313" key="8">
    <source>
        <dbReference type="Proteomes" id="UP000734854"/>
    </source>
</evidence>
<dbReference type="Proteomes" id="UP000734854">
    <property type="component" value="Unassembled WGS sequence"/>
</dbReference>
<dbReference type="InterPro" id="IPR013083">
    <property type="entry name" value="Znf_RING/FYVE/PHD"/>
</dbReference>
<sequence length="288" mass="31094">MDSSAVPAPCVAWVQEVPVGGARPIHGGHGRRLLLPTPAHASLAGACTLHASILPEIVSGIDQDQSNIHDMQLLGYAGPLLPVGDSSALLTSENGGLYGKRPRESFSFIGEDFSSNVQQQLLHLDRLILNHVAKVRMELAQRLRRILATAEEAASKRLKEKDEEVERERKVTLALEERVKSLCVENQMWRELARSSEAVALALRADLERTLAATVKAQAAAAEDAESCCCGDSEEEARRACRCCGEREPEVLLLPCRHLCVCAACGPAVATCPVCDCRKNGSVLVNLS</sequence>
<keyword evidence="8" id="KW-1185">Reference proteome</keyword>
<dbReference type="AlphaFoldDB" id="A0A8J5IE31"/>
<reference evidence="7 8" key="1">
    <citation type="submission" date="2020-08" db="EMBL/GenBank/DDBJ databases">
        <title>Plant Genome Project.</title>
        <authorList>
            <person name="Zhang R.-G."/>
        </authorList>
    </citation>
    <scope>NUCLEOTIDE SEQUENCE [LARGE SCALE GENOMIC DNA]</scope>
    <source>
        <tissue evidence="7">Rhizome</tissue>
    </source>
</reference>
<dbReference type="PROSITE" id="PS50089">
    <property type="entry name" value="ZF_RING_2"/>
    <property type="match status" value="1"/>
</dbReference>
<evidence type="ECO:0000313" key="7">
    <source>
        <dbReference type="EMBL" id="KAG6532459.1"/>
    </source>
</evidence>
<dbReference type="GO" id="GO:0004842">
    <property type="term" value="F:ubiquitin-protein transferase activity"/>
    <property type="evidence" value="ECO:0007669"/>
    <property type="project" value="TreeGrafter"/>
</dbReference>
<dbReference type="CDD" id="cd16649">
    <property type="entry name" value="mRING-HC-C3HC5_CGRF1-like"/>
    <property type="match status" value="1"/>
</dbReference>
<dbReference type="EMBL" id="JACMSC010000002">
    <property type="protein sequence ID" value="KAG6532459.1"/>
    <property type="molecule type" value="Genomic_DNA"/>
</dbReference>
<evidence type="ECO:0000256" key="5">
    <source>
        <dbReference type="SAM" id="Coils"/>
    </source>
</evidence>
<evidence type="ECO:0000256" key="3">
    <source>
        <dbReference type="ARBA" id="ARBA00022833"/>
    </source>
</evidence>
<gene>
    <name evidence="7" type="ORF">ZIOFF_006304</name>
</gene>
<feature type="coiled-coil region" evidence="5">
    <location>
        <begin position="148"/>
        <end position="178"/>
    </location>
</feature>
<keyword evidence="5" id="KW-0175">Coiled coil</keyword>
<evidence type="ECO:0000256" key="2">
    <source>
        <dbReference type="ARBA" id="ARBA00022771"/>
    </source>
</evidence>
<protein>
    <recommendedName>
        <fullName evidence="6">RING-type domain-containing protein</fullName>
    </recommendedName>
</protein>
<dbReference type="Gene3D" id="3.30.40.10">
    <property type="entry name" value="Zinc/RING finger domain, C3HC4 (zinc finger)"/>
    <property type="match status" value="1"/>
</dbReference>
<comment type="caution">
    <text evidence="7">The sequence shown here is derived from an EMBL/GenBank/DDBJ whole genome shotgun (WGS) entry which is preliminary data.</text>
</comment>
<dbReference type="InterPro" id="IPR001841">
    <property type="entry name" value="Znf_RING"/>
</dbReference>
<evidence type="ECO:0000256" key="1">
    <source>
        <dbReference type="ARBA" id="ARBA00022723"/>
    </source>
</evidence>
<keyword evidence="3" id="KW-0862">Zinc</keyword>
<dbReference type="GO" id="GO:0043067">
    <property type="term" value="P:regulation of programmed cell death"/>
    <property type="evidence" value="ECO:0007669"/>
    <property type="project" value="TreeGrafter"/>
</dbReference>